<dbReference type="Proteomes" id="UP001497644">
    <property type="component" value="Chromosome 12"/>
</dbReference>
<feature type="region of interest" description="Disordered" evidence="1">
    <location>
        <begin position="36"/>
        <end position="68"/>
    </location>
</feature>
<gene>
    <name evidence="2" type="ORF">LPLAT_LOCUS2932</name>
</gene>
<protein>
    <submittedName>
        <fullName evidence="2">Uncharacterized protein</fullName>
    </submittedName>
</protein>
<evidence type="ECO:0000313" key="3">
    <source>
        <dbReference type="Proteomes" id="UP001497644"/>
    </source>
</evidence>
<dbReference type="EMBL" id="OZ034835">
    <property type="protein sequence ID" value="CAL1676821.1"/>
    <property type="molecule type" value="Genomic_DNA"/>
</dbReference>
<organism evidence="2 3">
    <name type="scientific">Lasius platythorax</name>
    <dbReference type="NCBI Taxonomy" id="488582"/>
    <lineage>
        <taxon>Eukaryota</taxon>
        <taxon>Metazoa</taxon>
        <taxon>Ecdysozoa</taxon>
        <taxon>Arthropoda</taxon>
        <taxon>Hexapoda</taxon>
        <taxon>Insecta</taxon>
        <taxon>Pterygota</taxon>
        <taxon>Neoptera</taxon>
        <taxon>Endopterygota</taxon>
        <taxon>Hymenoptera</taxon>
        <taxon>Apocrita</taxon>
        <taxon>Aculeata</taxon>
        <taxon>Formicoidea</taxon>
        <taxon>Formicidae</taxon>
        <taxon>Formicinae</taxon>
        <taxon>Lasius</taxon>
        <taxon>Lasius</taxon>
    </lineage>
</organism>
<keyword evidence="3" id="KW-1185">Reference proteome</keyword>
<dbReference type="AlphaFoldDB" id="A0AAV2N9L4"/>
<proteinExistence type="predicted"/>
<accession>A0AAV2N9L4</accession>
<sequence length="121" mass="13731">MSKFILRVVIVRSFDVSSIFSTVKTNRVPRTQVCLESTSRADHSRKTCNGNDQTTSRPNGSPNKDKSSFMPPLILLEMAIEISTSVINDYIATYCKSQSMINFYIDDENVNRKFRSDVILV</sequence>
<evidence type="ECO:0000313" key="2">
    <source>
        <dbReference type="EMBL" id="CAL1676821.1"/>
    </source>
</evidence>
<feature type="compositionally biased region" description="Polar residues" evidence="1">
    <location>
        <begin position="47"/>
        <end position="62"/>
    </location>
</feature>
<reference evidence="2" key="1">
    <citation type="submission" date="2024-04" db="EMBL/GenBank/DDBJ databases">
        <authorList>
            <consortium name="Molecular Ecology Group"/>
        </authorList>
    </citation>
    <scope>NUCLEOTIDE SEQUENCE</scope>
</reference>
<name>A0AAV2N9L4_9HYME</name>
<evidence type="ECO:0000256" key="1">
    <source>
        <dbReference type="SAM" id="MobiDB-lite"/>
    </source>
</evidence>